<dbReference type="OrthoDB" id="1260072at2"/>
<dbReference type="EMBL" id="FNOV01000015">
    <property type="protein sequence ID" value="SDY83686.1"/>
    <property type="molecule type" value="Genomic_DNA"/>
</dbReference>
<keyword evidence="1" id="KW-0472">Membrane</keyword>
<dbReference type="AlphaFoldDB" id="A0A1H3N4B8"/>
<protein>
    <submittedName>
        <fullName evidence="2">Uncharacterized protein</fullName>
    </submittedName>
</protein>
<dbReference type="STRING" id="651662.SAMN04488069_11532"/>
<feature type="transmembrane region" description="Helical" evidence="1">
    <location>
        <begin position="71"/>
        <end position="94"/>
    </location>
</feature>
<feature type="transmembrane region" description="Helical" evidence="1">
    <location>
        <begin position="106"/>
        <end position="129"/>
    </location>
</feature>
<sequence length="180" mass="20075">MSDYEDGYEAGRNAPNIRQSYQNGKAIGNGLSVLLGLGFRLVVETLVLAPFLVLGLVLTTNLAFLGPGFGYARLLSIGALAYGFYALLYLLKGVAIGLRLRGTRHWLLPFTLCLLVACFIPSLLLHLFIVHTVKAAHPVLVWVVPGLFALYTYSRYRFTEDIAPNIVLWAYRRGYHWTVK</sequence>
<name>A0A1H3N4B8_9BACT</name>
<keyword evidence="1" id="KW-0812">Transmembrane</keyword>
<feature type="transmembrane region" description="Helical" evidence="1">
    <location>
        <begin position="41"/>
        <end position="65"/>
    </location>
</feature>
<dbReference type="RefSeq" id="WP_092743173.1">
    <property type="nucleotide sequence ID" value="NZ_FNOV01000015.1"/>
</dbReference>
<keyword evidence="1" id="KW-1133">Transmembrane helix</keyword>
<dbReference type="Proteomes" id="UP000199249">
    <property type="component" value="Unassembled WGS sequence"/>
</dbReference>
<evidence type="ECO:0000313" key="2">
    <source>
        <dbReference type="EMBL" id="SDY83686.1"/>
    </source>
</evidence>
<organism evidence="2 3">
    <name type="scientific">Hymenobacter psychrophilus</name>
    <dbReference type="NCBI Taxonomy" id="651662"/>
    <lineage>
        <taxon>Bacteria</taxon>
        <taxon>Pseudomonadati</taxon>
        <taxon>Bacteroidota</taxon>
        <taxon>Cytophagia</taxon>
        <taxon>Cytophagales</taxon>
        <taxon>Hymenobacteraceae</taxon>
        <taxon>Hymenobacter</taxon>
    </lineage>
</organism>
<reference evidence="3" key="1">
    <citation type="submission" date="2016-10" db="EMBL/GenBank/DDBJ databases">
        <authorList>
            <person name="Varghese N."/>
            <person name="Submissions S."/>
        </authorList>
    </citation>
    <scope>NUCLEOTIDE SEQUENCE [LARGE SCALE GENOMIC DNA]</scope>
    <source>
        <strain evidence="3">CGMCC 1.8975</strain>
    </source>
</reference>
<gene>
    <name evidence="2" type="ORF">SAMN04488069_11532</name>
</gene>
<proteinExistence type="predicted"/>
<evidence type="ECO:0000256" key="1">
    <source>
        <dbReference type="SAM" id="Phobius"/>
    </source>
</evidence>
<keyword evidence="3" id="KW-1185">Reference proteome</keyword>
<feature type="transmembrane region" description="Helical" evidence="1">
    <location>
        <begin position="135"/>
        <end position="153"/>
    </location>
</feature>
<evidence type="ECO:0000313" key="3">
    <source>
        <dbReference type="Proteomes" id="UP000199249"/>
    </source>
</evidence>
<accession>A0A1H3N4B8</accession>